<reference evidence="2 3" key="1">
    <citation type="submission" date="2015-03" db="EMBL/GenBank/DDBJ databases">
        <title>Luteipulveratus halotolerans sp. nov., a novel actinobacterium (Dermacoccaceae) from Sarawak, Malaysia.</title>
        <authorList>
            <person name="Juboi H."/>
            <person name="Basik A."/>
            <person name="Shamsul S.S."/>
            <person name="Arnold P."/>
            <person name="Schmitt E.K."/>
            <person name="Sanglier J.-J."/>
            <person name="Yeo T."/>
        </authorList>
    </citation>
    <scope>NUCLEOTIDE SEQUENCE [LARGE SCALE GENOMIC DNA]</scope>
    <source>
        <strain evidence="2 3">MN07-A0370</strain>
    </source>
</reference>
<dbReference type="InterPro" id="IPR013382">
    <property type="entry name" value="CRISPR-assoc_prot_Cse2"/>
</dbReference>
<sequence length="204" mass="22815">MDAARERISELQRDYLPSGARDQPTARAAGMMAALRRLEPSALTAEPKVWELTLGGLPPGLAGHGDQPSRAERAVHAGLVLYAVHQQSRPEPMHVPGVSLGAAIRRLAKARSPKDELDPATLRRFEQVIVSTTWERRLYHLRELMTLLRAHRLPLDHVRLTGDLFDLQLAVSVERVRLRWGRDLHRPGRSEDQTTSASQDGDQP</sequence>
<dbReference type="CDD" id="cd09731">
    <property type="entry name" value="Cse2_I-E"/>
    <property type="match status" value="1"/>
</dbReference>
<protein>
    <recommendedName>
        <fullName evidence="4">CRISPR-associated protein Cse2</fullName>
    </recommendedName>
</protein>
<evidence type="ECO:0000256" key="1">
    <source>
        <dbReference type="SAM" id="MobiDB-lite"/>
    </source>
</evidence>
<dbReference type="InterPro" id="IPR038287">
    <property type="entry name" value="Cse2_sf"/>
</dbReference>
<feature type="compositionally biased region" description="Basic and acidic residues" evidence="1">
    <location>
        <begin position="1"/>
        <end position="13"/>
    </location>
</feature>
<name>A0A0K1JEU8_9MICO</name>
<dbReference type="Pfam" id="PF09485">
    <property type="entry name" value="CRISPR_Cse2"/>
    <property type="match status" value="1"/>
</dbReference>
<organism evidence="2 3">
    <name type="scientific">Luteipulveratus mongoliensis</name>
    <dbReference type="NCBI Taxonomy" id="571913"/>
    <lineage>
        <taxon>Bacteria</taxon>
        <taxon>Bacillati</taxon>
        <taxon>Actinomycetota</taxon>
        <taxon>Actinomycetes</taxon>
        <taxon>Micrococcales</taxon>
        <taxon>Dermacoccaceae</taxon>
        <taxon>Luteipulveratus</taxon>
    </lineage>
</organism>
<evidence type="ECO:0008006" key="4">
    <source>
        <dbReference type="Google" id="ProtNLM"/>
    </source>
</evidence>
<dbReference type="NCBIfam" id="TIGR02548">
    <property type="entry name" value="casB_cse2"/>
    <property type="match status" value="1"/>
</dbReference>
<evidence type="ECO:0000313" key="2">
    <source>
        <dbReference type="EMBL" id="AKU15130.1"/>
    </source>
</evidence>
<feature type="region of interest" description="Disordered" evidence="1">
    <location>
        <begin position="1"/>
        <end position="23"/>
    </location>
</feature>
<feature type="compositionally biased region" description="Polar residues" evidence="1">
    <location>
        <begin position="193"/>
        <end position="204"/>
    </location>
</feature>
<dbReference type="Proteomes" id="UP000066480">
    <property type="component" value="Chromosome"/>
</dbReference>
<dbReference type="Gene3D" id="1.10.520.40">
    <property type="entry name" value="CRISPR-associated protein Cse2"/>
    <property type="match status" value="1"/>
</dbReference>
<dbReference type="EMBL" id="CP011112">
    <property type="protein sequence ID" value="AKU15130.1"/>
    <property type="molecule type" value="Genomic_DNA"/>
</dbReference>
<accession>A0A0K1JEU8</accession>
<evidence type="ECO:0000313" key="3">
    <source>
        <dbReference type="Proteomes" id="UP000066480"/>
    </source>
</evidence>
<feature type="region of interest" description="Disordered" evidence="1">
    <location>
        <begin position="185"/>
        <end position="204"/>
    </location>
</feature>
<gene>
    <name evidence="2" type="ORF">VV02_03385</name>
</gene>
<dbReference type="STRING" id="571913.VV02_03385"/>
<proteinExistence type="predicted"/>
<dbReference type="AlphaFoldDB" id="A0A0K1JEU8"/>
<keyword evidence="3" id="KW-1185">Reference proteome</keyword>
<dbReference type="KEGG" id="lmoi:VV02_03385"/>